<feature type="transmembrane region" description="Helical" evidence="8">
    <location>
        <begin position="17"/>
        <end position="37"/>
    </location>
</feature>
<reference evidence="10 11" key="1">
    <citation type="submission" date="2019-12" db="EMBL/GenBank/DDBJ databases">
        <title>Nocardia macrotermitis sp. nov. and Nocardia aurantia sp. nov., isolated from the gut of the fungus growing-termite Macrotermes natalensis.</title>
        <authorList>
            <person name="Christine B."/>
            <person name="Rene B."/>
        </authorList>
    </citation>
    <scope>NUCLEOTIDE SEQUENCE [LARGE SCALE GENOMIC DNA]</scope>
    <source>
        <strain evidence="10 11">DSM 102126</strain>
    </source>
</reference>
<protein>
    <submittedName>
        <fullName evidence="10">DHA2 family efflux MFS transporter permease subunit</fullName>
    </submittedName>
</protein>
<evidence type="ECO:0000256" key="6">
    <source>
        <dbReference type="ARBA" id="ARBA00022989"/>
    </source>
</evidence>
<organism evidence="10 11">
    <name type="scientific">Actinomadura rayongensis</name>
    <dbReference type="NCBI Taxonomy" id="1429076"/>
    <lineage>
        <taxon>Bacteria</taxon>
        <taxon>Bacillati</taxon>
        <taxon>Actinomycetota</taxon>
        <taxon>Actinomycetes</taxon>
        <taxon>Streptosporangiales</taxon>
        <taxon>Thermomonosporaceae</taxon>
        <taxon>Actinomadura</taxon>
    </lineage>
</organism>
<comment type="subcellular location">
    <subcellularLocation>
        <location evidence="1">Cell membrane</location>
        <topology evidence="1">Multi-pass membrane protein</topology>
    </subcellularLocation>
</comment>
<evidence type="ECO:0000313" key="11">
    <source>
        <dbReference type="Proteomes" id="UP000431901"/>
    </source>
</evidence>
<evidence type="ECO:0000256" key="5">
    <source>
        <dbReference type="ARBA" id="ARBA00022692"/>
    </source>
</evidence>
<dbReference type="Gene3D" id="1.20.1250.20">
    <property type="entry name" value="MFS general substrate transporter like domains"/>
    <property type="match status" value="1"/>
</dbReference>
<dbReference type="Pfam" id="PF07690">
    <property type="entry name" value="MFS_1"/>
    <property type="match status" value="1"/>
</dbReference>
<dbReference type="InterPro" id="IPR036259">
    <property type="entry name" value="MFS_trans_sf"/>
</dbReference>
<dbReference type="AlphaFoldDB" id="A0A6I4W3Z3"/>
<feature type="transmembrane region" description="Helical" evidence="8">
    <location>
        <begin position="171"/>
        <end position="194"/>
    </location>
</feature>
<dbReference type="InterPro" id="IPR020846">
    <property type="entry name" value="MFS_dom"/>
</dbReference>
<feature type="transmembrane region" description="Helical" evidence="8">
    <location>
        <begin position="144"/>
        <end position="165"/>
    </location>
</feature>
<dbReference type="SUPFAM" id="SSF103473">
    <property type="entry name" value="MFS general substrate transporter"/>
    <property type="match status" value="1"/>
</dbReference>
<dbReference type="GO" id="GO:0005886">
    <property type="term" value="C:plasma membrane"/>
    <property type="evidence" value="ECO:0007669"/>
    <property type="project" value="UniProtKB-SubCell"/>
</dbReference>
<dbReference type="Proteomes" id="UP000431901">
    <property type="component" value="Unassembled WGS sequence"/>
</dbReference>
<feature type="transmembrane region" description="Helical" evidence="8">
    <location>
        <begin position="364"/>
        <end position="383"/>
    </location>
</feature>
<feature type="transmembrane region" description="Helical" evidence="8">
    <location>
        <begin position="309"/>
        <end position="327"/>
    </location>
</feature>
<evidence type="ECO:0000256" key="7">
    <source>
        <dbReference type="ARBA" id="ARBA00023136"/>
    </source>
</evidence>
<feature type="transmembrane region" description="Helical" evidence="8">
    <location>
        <begin position="339"/>
        <end position="358"/>
    </location>
</feature>
<keyword evidence="4" id="KW-1003">Cell membrane</keyword>
<name>A0A6I4W3Z3_9ACTN</name>
<keyword evidence="11" id="KW-1185">Reference proteome</keyword>
<dbReference type="NCBIfam" id="TIGR00711">
    <property type="entry name" value="efflux_EmrB"/>
    <property type="match status" value="1"/>
</dbReference>
<dbReference type="PANTHER" id="PTHR42718:SF9">
    <property type="entry name" value="MAJOR FACILITATOR SUPERFAMILY MULTIDRUG TRANSPORTER MFSC"/>
    <property type="match status" value="1"/>
</dbReference>
<keyword evidence="7 8" id="KW-0472">Membrane</keyword>
<proteinExistence type="inferred from homology"/>
<dbReference type="PROSITE" id="PS50850">
    <property type="entry name" value="MFS"/>
    <property type="match status" value="1"/>
</dbReference>
<dbReference type="OrthoDB" id="9812221at2"/>
<feature type="transmembrane region" description="Helical" evidence="8">
    <location>
        <begin position="206"/>
        <end position="226"/>
    </location>
</feature>
<feature type="transmembrane region" description="Helical" evidence="8">
    <location>
        <begin position="85"/>
        <end position="104"/>
    </location>
</feature>
<dbReference type="PANTHER" id="PTHR42718">
    <property type="entry name" value="MAJOR FACILITATOR SUPERFAMILY MULTIDRUG TRANSPORTER MFSC"/>
    <property type="match status" value="1"/>
</dbReference>
<feature type="transmembrane region" description="Helical" evidence="8">
    <location>
        <begin position="460"/>
        <end position="478"/>
    </location>
</feature>
<dbReference type="InterPro" id="IPR004638">
    <property type="entry name" value="EmrB-like"/>
</dbReference>
<feature type="transmembrane region" description="Helical" evidence="8">
    <location>
        <begin position="232"/>
        <end position="252"/>
    </location>
</feature>
<evidence type="ECO:0000256" key="8">
    <source>
        <dbReference type="SAM" id="Phobius"/>
    </source>
</evidence>
<feature type="transmembrane region" description="Helical" evidence="8">
    <location>
        <begin position="110"/>
        <end position="132"/>
    </location>
</feature>
<dbReference type="PRINTS" id="PR01036">
    <property type="entry name" value="TCRTETB"/>
</dbReference>
<evidence type="ECO:0000256" key="4">
    <source>
        <dbReference type="ARBA" id="ARBA00022475"/>
    </source>
</evidence>
<evidence type="ECO:0000256" key="1">
    <source>
        <dbReference type="ARBA" id="ARBA00004651"/>
    </source>
</evidence>
<evidence type="ECO:0000256" key="2">
    <source>
        <dbReference type="ARBA" id="ARBA00008537"/>
    </source>
</evidence>
<keyword evidence="3" id="KW-0813">Transport</keyword>
<evidence type="ECO:0000259" key="9">
    <source>
        <dbReference type="PROSITE" id="PS50850"/>
    </source>
</evidence>
<dbReference type="GO" id="GO:0022857">
    <property type="term" value="F:transmembrane transporter activity"/>
    <property type="evidence" value="ECO:0007669"/>
    <property type="project" value="InterPro"/>
</dbReference>
<comment type="similarity">
    <text evidence="2">Belongs to the major facilitator superfamily. EmrB family.</text>
</comment>
<accession>A0A6I4W3Z3</accession>
<comment type="caution">
    <text evidence="10">The sequence shown here is derived from an EMBL/GenBank/DDBJ whole genome shotgun (WGS) entry which is preliminary data.</text>
</comment>
<dbReference type="Gene3D" id="1.20.1720.10">
    <property type="entry name" value="Multidrug resistance protein D"/>
    <property type="match status" value="1"/>
</dbReference>
<dbReference type="EMBL" id="WUTW01000002">
    <property type="protein sequence ID" value="MXQ65389.1"/>
    <property type="molecule type" value="Genomic_DNA"/>
</dbReference>
<evidence type="ECO:0000313" key="10">
    <source>
        <dbReference type="EMBL" id="MXQ65389.1"/>
    </source>
</evidence>
<feature type="transmembrane region" description="Helical" evidence="8">
    <location>
        <begin position="404"/>
        <end position="426"/>
    </location>
</feature>
<feature type="transmembrane region" description="Helical" evidence="8">
    <location>
        <begin position="57"/>
        <end position="78"/>
    </location>
</feature>
<keyword evidence="5 8" id="KW-0812">Transmembrane</keyword>
<feature type="transmembrane region" description="Helical" evidence="8">
    <location>
        <begin position="273"/>
        <end position="297"/>
    </location>
</feature>
<evidence type="ECO:0000256" key="3">
    <source>
        <dbReference type="ARBA" id="ARBA00022448"/>
    </source>
</evidence>
<dbReference type="InterPro" id="IPR011701">
    <property type="entry name" value="MFS"/>
</dbReference>
<dbReference type="RefSeq" id="WP_161103490.1">
    <property type="nucleotide sequence ID" value="NZ_JBHLYI010000010.1"/>
</dbReference>
<sequence>MTTATTAPARAATRNPVTIALVLVLGSVMVALDQTVVNVALNHLSVTFDAPLATLQWVATGYSLALGAVVPVSAWAAGRFGAKRLYLLAIVAFTLGSLLAGSAWNIQSLIAFRVLQGLGGGLIMPVGMTILLRAAGPDRLGRLMSLLGLAILVGPLGGPVLGGYLVDDVSWRWMFFLNAPIGLAVLALAGRIFPADVREERRPLDVPGLLLLSPGLAALIYGVTAAGEEGGFAAAKVLVPLLAGAALVAGFVRRALRTPHPLVDLRLLRHRSFAAATGTLTLFSAGYFGSMLLLPLYLQVVRGESATRAGLLGIPFALASGLTMQVAGRIIDRVPPGRYLPCSILVAFTGFGLFTLQLSADAPYWALCATMLLMGAGGGGTMMPLVTVATRDLAREQTPSGSTLVNLVITTMGAAGTAVSSVVLAARLPVAGGLQAVHRLSADAHAALAPALADAFQRTYLPAAGLILAALVPALLLSRRK</sequence>
<feature type="domain" description="Major facilitator superfamily (MFS) profile" evidence="9">
    <location>
        <begin position="19"/>
        <end position="481"/>
    </location>
</feature>
<keyword evidence="6 8" id="KW-1133">Transmembrane helix</keyword>
<gene>
    <name evidence="10" type="ORF">GQ466_15235</name>
</gene>